<dbReference type="InterPro" id="IPR002347">
    <property type="entry name" value="SDR_fam"/>
</dbReference>
<dbReference type="Gene3D" id="3.40.50.720">
    <property type="entry name" value="NAD(P)-binding Rossmann-like Domain"/>
    <property type="match status" value="1"/>
</dbReference>
<evidence type="ECO:0000313" key="4">
    <source>
        <dbReference type="EMBL" id="MFJ2822195.1"/>
    </source>
</evidence>
<keyword evidence="2" id="KW-0560">Oxidoreductase</keyword>
<dbReference type="Proteomes" id="UP001617351">
    <property type="component" value="Unassembled WGS sequence"/>
</dbReference>
<evidence type="ECO:0000313" key="5">
    <source>
        <dbReference type="Proteomes" id="UP001617351"/>
    </source>
</evidence>
<dbReference type="EMBL" id="JBIUYY010000005">
    <property type="protein sequence ID" value="MFJ2822195.1"/>
    <property type="molecule type" value="Genomic_DNA"/>
</dbReference>
<protein>
    <submittedName>
        <fullName evidence="4">SDR family NAD(P)-dependent oxidoreductase</fullName>
    </submittedName>
</protein>
<dbReference type="SUPFAM" id="SSF51735">
    <property type="entry name" value="NAD(P)-binding Rossmann-fold domains"/>
    <property type="match status" value="1"/>
</dbReference>
<gene>
    <name evidence="4" type="ORF">ACIO7M_13895</name>
</gene>
<comment type="similarity">
    <text evidence="1 3">Belongs to the short-chain dehydrogenases/reductases (SDR) family.</text>
</comment>
<dbReference type="RefSeq" id="WP_402380562.1">
    <property type="nucleotide sequence ID" value="NZ_JBIUYY010000005.1"/>
</dbReference>
<dbReference type="PRINTS" id="PR00081">
    <property type="entry name" value="GDHRDH"/>
</dbReference>
<dbReference type="PANTHER" id="PTHR44196">
    <property type="entry name" value="DEHYDROGENASE/REDUCTASE SDR FAMILY MEMBER 7B"/>
    <property type="match status" value="1"/>
</dbReference>
<organism evidence="4 5">
    <name type="scientific">Streptomyces toxytricini</name>
    <name type="common">Actinomyces toxytricini</name>
    <dbReference type="NCBI Taxonomy" id="67369"/>
    <lineage>
        <taxon>Bacteria</taxon>
        <taxon>Bacillati</taxon>
        <taxon>Actinomycetota</taxon>
        <taxon>Actinomycetes</taxon>
        <taxon>Kitasatosporales</taxon>
        <taxon>Streptomycetaceae</taxon>
        <taxon>Streptomyces</taxon>
    </lineage>
</organism>
<dbReference type="InterPro" id="IPR036291">
    <property type="entry name" value="NAD(P)-bd_dom_sf"/>
</dbReference>
<reference evidence="4 5" key="1">
    <citation type="submission" date="2024-10" db="EMBL/GenBank/DDBJ databases">
        <title>The Natural Products Discovery Center: Release of the First 8490 Sequenced Strains for Exploring Actinobacteria Biosynthetic Diversity.</title>
        <authorList>
            <person name="Kalkreuter E."/>
            <person name="Kautsar S.A."/>
            <person name="Yang D."/>
            <person name="Bader C.D."/>
            <person name="Teijaro C.N."/>
            <person name="Fluegel L."/>
            <person name="Davis C.M."/>
            <person name="Simpson J.R."/>
            <person name="Lauterbach L."/>
            <person name="Steele A.D."/>
            <person name="Gui C."/>
            <person name="Meng S."/>
            <person name="Li G."/>
            <person name="Viehrig K."/>
            <person name="Ye F."/>
            <person name="Su P."/>
            <person name="Kiefer A.F."/>
            <person name="Nichols A."/>
            <person name="Cepeda A.J."/>
            <person name="Yan W."/>
            <person name="Fan B."/>
            <person name="Jiang Y."/>
            <person name="Adhikari A."/>
            <person name="Zheng C.-J."/>
            <person name="Schuster L."/>
            <person name="Cowan T.M."/>
            <person name="Smanski M.J."/>
            <person name="Chevrette M.G."/>
            <person name="De Carvalho L.P.S."/>
            <person name="Shen B."/>
        </authorList>
    </citation>
    <scope>NUCLEOTIDE SEQUENCE [LARGE SCALE GENOMIC DNA]</scope>
    <source>
        <strain evidence="4 5">NPDC087220</strain>
    </source>
</reference>
<dbReference type="PANTHER" id="PTHR44196:SF1">
    <property type="entry name" value="DEHYDROGENASE_REDUCTASE SDR FAMILY MEMBER 7B"/>
    <property type="match status" value="1"/>
</dbReference>
<evidence type="ECO:0000256" key="3">
    <source>
        <dbReference type="RuleBase" id="RU000363"/>
    </source>
</evidence>
<sequence length="331" mass="34392">MAGGRSSLRGRVVVVTGGSSGIGRATALACARRGACVVVAARSAEQVEEVAESCRRRGGPALAVPVDVTDERAVAGLARAAVERFGRIDVWVNAAAVGILGRFDQVPVADVRRLLDVNAVGALNGARAAVPVMRRQGGGVLVDVASLLGAPVAAPYMGAYAMSKAALTTFDDVLRRELALRGDHRIAVCTVLPTGVDTPFFGSAANHSGRALRSLPPVATPERVARAVVRAVRRPRDRVLVGPYARSMAAAHALAPGLLRRGIARRTDRAYLERGRPRLPQPGNLYTPTGARAALHGGRHGGARTAARRAAAAAAAVLAVRAALRGRRAPR</sequence>
<comment type="caution">
    <text evidence="4">The sequence shown here is derived from an EMBL/GenBank/DDBJ whole genome shotgun (WGS) entry which is preliminary data.</text>
</comment>
<dbReference type="PRINTS" id="PR00080">
    <property type="entry name" value="SDRFAMILY"/>
</dbReference>
<dbReference type="Pfam" id="PF00106">
    <property type="entry name" value="adh_short"/>
    <property type="match status" value="1"/>
</dbReference>
<name>A0ABW8EG41_STRT5</name>
<keyword evidence="5" id="KW-1185">Reference proteome</keyword>
<evidence type="ECO:0000256" key="1">
    <source>
        <dbReference type="ARBA" id="ARBA00006484"/>
    </source>
</evidence>
<proteinExistence type="inferred from homology"/>
<evidence type="ECO:0000256" key="2">
    <source>
        <dbReference type="ARBA" id="ARBA00023002"/>
    </source>
</evidence>
<accession>A0ABW8EG41</accession>